<dbReference type="KEGG" id="kqi:F1D05_10420"/>
<reference evidence="1 2" key="2">
    <citation type="journal article" date="2020" name="Microbiol. Resour. Announc.">
        <title>Antarctic desert soil bacteria exhibit high novel natural product potential, evaluated through long-read genome sequencing and comparative genomics.</title>
        <authorList>
            <person name="Benaud N."/>
            <person name="Edwards R.J."/>
            <person name="Amos T.G."/>
            <person name="D'Agostino P.M."/>
            <person name="Gutierrez-Chavez C."/>
            <person name="Montgomery K."/>
            <person name="Nicetic I."/>
            <person name="Ferrari B.C."/>
        </authorList>
    </citation>
    <scope>NUCLEOTIDE SEQUENCE [LARGE SCALE GENOMIC DNA]</scope>
    <source>
        <strain evidence="1 2">SPB151</strain>
    </source>
</reference>
<dbReference type="RefSeq" id="WP_185447226.1">
    <property type="nucleotide sequence ID" value="NZ_CP043661.1"/>
</dbReference>
<proteinExistence type="predicted"/>
<organism evidence="1 2">
    <name type="scientific">Kribbella qitaiheensis</name>
    <dbReference type="NCBI Taxonomy" id="1544730"/>
    <lineage>
        <taxon>Bacteria</taxon>
        <taxon>Bacillati</taxon>
        <taxon>Actinomycetota</taxon>
        <taxon>Actinomycetes</taxon>
        <taxon>Propionibacteriales</taxon>
        <taxon>Kribbellaceae</taxon>
        <taxon>Kribbella</taxon>
    </lineage>
</organism>
<evidence type="ECO:0000313" key="1">
    <source>
        <dbReference type="EMBL" id="QNE18235.1"/>
    </source>
</evidence>
<dbReference type="EMBL" id="CP043661">
    <property type="protein sequence ID" value="QNE18235.1"/>
    <property type="molecule type" value="Genomic_DNA"/>
</dbReference>
<keyword evidence="2" id="KW-1185">Reference proteome</keyword>
<name>A0A7G6WW70_9ACTN</name>
<dbReference type="AlphaFoldDB" id="A0A7G6WW70"/>
<reference evidence="2" key="1">
    <citation type="submission" date="2019-09" db="EMBL/GenBank/DDBJ databases">
        <title>Antimicrobial potential of Antarctic Bacteria.</title>
        <authorList>
            <person name="Benaud N."/>
            <person name="Edwards R.J."/>
            <person name="Ferrari B.C."/>
        </authorList>
    </citation>
    <scope>NUCLEOTIDE SEQUENCE [LARGE SCALE GENOMIC DNA]</scope>
    <source>
        <strain evidence="2">SPB151</strain>
    </source>
</reference>
<evidence type="ECO:0008006" key="3">
    <source>
        <dbReference type="Google" id="ProtNLM"/>
    </source>
</evidence>
<accession>A0A7G6WW70</accession>
<sequence length="471" mass="50593">MATMTAVSGIADDGAHPKSLAQALELIGWGPRDLARAVNGWLTRRGRAAERIDITAAYPWVRSNYCPHGSIPEVVATVLSDHLGAFVSAEQLWPGHSRARRSTAKAVEIGDGQSLDGLVRSLEQLVSGSRPLPTHGADLVAAVLDGLHTTIESIPAQAKPDRIRLPQTELIAYHVKALRHLDDRQGGGALSLRYVTHELAGILDLVRSASYEPEVGRDLLTIVADLAQLAGWMQFDAGEAATAQRYLLLAIRVARAAGDDGRMVNNVGMLAYVASYTDHGSDALRIIDAANSVPTSSDLLRARTAGRAATAHASVADLGAFRAAADRSQDLLASAAHDELAPYLYYLSPNQLSAEAGYGMLTIAMRTELYRQPLLKQAIELLTPLSSIGDDPAYQRSALLHGCQLARAHLLRRDLEGTVETARVALGRLSEVQSGRCIASLRDLRRALAQRQRATVVADFLPELDSALEGR</sequence>
<gene>
    <name evidence="1" type="ORF">F1D05_10420</name>
</gene>
<dbReference type="Proteomes" id="UP000515563">
    <property type="component" value="Chromosome"/>
</dbReference>
<evidence type="ECO:0000313" key="2">
    <source>
        <dbReference type="Proteomes" id="UP000515563"/>
    </source>
</evidence>
<protein>
    <recommendedName>
        <fullName evidence="3">Transcriptional regulator</fullName>
    </recommendedName>
</protein>